<dbReference type="SMART" id="SM00869">
    <property type="entry name" value="Autotransporter"/>
    <property type="match status" value="1"/>
</dbReference>
<comment type="similarity">
    <text evidence="1">Belongs to the 'GDSL' lipolytic enzyme family.</text>
</comment>
<dbReference type="InterPro" id="IPR051058">
    <property type="entry name" value="GDSL_Est/Lipase"/>
</dbReference>
<dbReference type="CDD" id="cd01847">
    <property type="entry name" value="Triacylglycerol_lipase_like"/>
    <property type="match status" value="1"/>
</dbReference>
<organism evidence="7 8">
    <name type="scientific">Luteimonas salinisoli</name>
    <dbReference type="NCBI Taxonomy" id="2752307"/>
    <lineage>
        <taxon>Bacteria</taxon>
        <taxon>Pseudomonadati</taxon>
        <taxon>Pseudomonadota</taxon>
        <taxon>Gammaproteobacteria</taxon>
        <taxon>Lysobacterales</taxon>
        <taxon>Lysobacteraceae</taxon>
        <taxon>Luteimonas</taxon>
    </lineage>
</organism>
<evidence type="ECO:0000256" key="2">
    <source>
        <dbReference type="ARBA" id="ARBA00022729"/>
    </source>
</evidence>
<keyword evidence="3" id="KW-0378">Hydrolase</keyword>
<dbReference type="InterPro" id="IPR017186">
    <property type="entry name" value="Lipase_autotranspt_EstA"/>
</dbReference>
<dbReference type="InterPro" id="IPR001087">
    <property type="entry name" value="GDSL"/>
</dbReference>
<sequence>MPLSRLAPAALAVALAVAAAPASADDDRFSRTIFFGDSLTDGGFFRPLLPPEAQAVAGQFTTNPGWVWAQFVADHYGTDASANGNGQNGDNYAVGGAWVVGDRTGALGPTPSVTSQVGSYLASTGGSADPDALYSIWAGANDIFAIAAGAPVEETLGTAVAGQVGLVGALQQAGARYILVPTLPDMGITPAARAQGPVAQAQLTALATAYNDALFGGIAGAGLRVIPLDTFSFLQEVVADPGLYGFANVTGTACEPQIVSQSLTCNPSTYTNPDAPKTYLFADGVHPTDAGHAVMADLALSVLEAPVQIAALPQSAAVVGRARADRVAWHLDGRPQGDGANWWLDLRGDYQRYRDADAYDGLAPALTGGVDWTRGNLVFGAFGGYGVTRQDWGMRRGEFEHSDITLGGFVGWYGDGGGWVNGQLSWTQLDIDSDRDVWLGPARRTHRGSADGENLTVAINGGWEFRHGNLRHGPVLGLVSQQIDVDGFAESDPGLSTSLAYPDQTFDSLIGSVGWQLAVAEGHLRPYARLTWDREFEDAPEEAFARSQSIAGSGWYAVPGMAYDDSYATVTLGARTTLLGLDANFGLSTTLSHADSGNSTVHVTFGKGF</sequence>
<dbReference type="Gene3D" id="3.40.50.1110">
    <property type="entry name" value="SGNH hydrolase"/>
    <property type="match status" value="1"/>
</dbReference>
<dbReference type="SUPFAM" id="SSF103515">
    <property type="entry name" value="Autotransporter"/>
    <property type="match status" value="1"/>
</dbReference>
<evidence type="ECO:0000256" key="3">
    <source>
        <dbReference type="ARBA" id="ARBA00022801"/>
    </source>
</evidence>
<dbReference type="EMBL" id="JACCKA010000091">
    <property type="protein sequence ID" value="NZA28273.1"/>
    <property type="molecule type" value="Genomic_DNA"/>
</dbReference>
<feature type="chain" id="PRO_5032579910" evidence="5">
    <location>
        <begin position="25"/>
        <end position="609"/>
    </location>
</feature>
<feature type="domain" description="Autotransporter" evidence="6">
    <location>
        <begin position="335"/>
        <end position="609"/>
    </location>
</feature>
<dbReference type="PROSITE" id="PS51208">
    <property type="entry name" value="AUTOTRANSPORTER"/>
    <property type="match status" value="1"/>
</dbReference>
<dbReference type="InterPro" id="IPR036709">
    <property type="entry name" value="Autotransporte_beta_dom_sf"/>
</dbReference>
<evidence type="ECO:0000256" key="5">
    <source>
        <dbReference type="SAM" id="SignalP"/>
    </source>
</evidence>
<comment type="caution">
    <text evidence="7">The sequence shown here is derived from an EMBL/GenBank/DDBJ whole genome shotgun (WGS) entry which is preliminary data.</text>
</comment>
<dbReference type="Proteomes" id="UP000578091">
    <property type="component" value="Unassembled WGS sequence"/>
</dbReference>
<dbReference type="AlphaFoldDB" id="A0A853JFW0"/>
<keyword evidence="2 5" id="KW-0732">Signal</keyword>
<dbReference type="RefSeq" id="WP_180680030.1">
    <property type="nucleotide sequence ID" value="NZ_JACCKA010000091.1"/>
</dbReference>
<feature type="signal peptide" evidence="5">
    <location>
        <begin position="1"/>
        <end position="24"/>
    </location>
</feature>
<dbReference type="GO" id="GO:0016788">
    <property type="term" value="F:hydrolase activity, acting on ester bonds"/>
    <property type="evidence" value="ECO:0007669"/>
    <property type="project" value="InterPro"/>
</dbReference>
<proteinExistence type="inferred from homology"/>
<dbReference type="Pfam" id="PF03797">
    <property type="entry name" value="Autotransporter"/>
    <property type="match status" value="1"/>
</dbReference>
<feature type="active site" evidence="4">
    <location>
        <position position="283"/>
    </location>
</feature>
<name>A0A853JFW0_9GAMM</name>
<protein>
    <submittedName>
        <fullName evidence="7">Autotransporter domain-containing protein</fullName>
    </submittedName>
</protein>
<evidence type="ECO:0000256" key="4">
    <source>
        <dbReference type="PIRSR" id="PIRSR037375-1"/>
    </source>
</evidence>
<reference evidence="7 8" key="1">
    <citation type="submission" date="2020-07" db="EMBL/GenBank/DDBJ databases">
        <title>Luteimonas sp. SJ-92.</title>
        <authorList>
            <person name="Huang X.-X."/>
            <person name="Xu L."/>
            <person name="Sun J.-Q."/>
        </authorList>
    </citation>
    <scope>NUCLEOTIDE SEQUENCE [LARGE SCALE GENOMIC DNA]</scope>
    <source>
        <strain evidence="7 8">SJ-92</strain>
    </source>
</reference>
<dbReference type="InterPro" id="IPR005546">
    <property type="entry name" value="Autotransporte_beta"/>
</dbReference>
<accession>A0A853JFW0</accession>
<dbReference type="PIRSF" id="PIRSF037375">
    <property type="entry name" value="Autotrns_EstA"/>
    <property type="match status" value="1"/>
</dbReference>
<evidence type="ECO:0000313" key="8">
    <source>
        <dbReference type="Proteomes" id="UP000578091"/>
    </source>
</evidence>
<evidence type="ECO:0000313" key="7">
    <source>
        <dbReference type="EMBL" id="NZA28273.1"/>
    </source>
</evidence>
<dbReference type="PANTHER" id="PTHR45648:SF22">
    <property type="entry name" value="GDSL LIPASE_ACYLHYDROLASE FAMILY PROTEIN (AFU_ORTHOLOGUE AFUA_4G14700)"/>
    <property type="match status" value="1"/>
</dbReference>
<keyword evidence="8" id="KW-1185">Reference proteome</keyword>
<evidence type="ECO:0000256" key="1">
    <source>
        <dbReference type="ARBA" id="ARBA00008668"/>
    </source>
</evidence>
<dbReference type="Pfam" id="PF00657">
    <property type="entry name" value="Lipase_GDSL"/>
    <property type="match status" value="1"/>
</dbReference>
<feature type="active site" evidence="4">
    <location>
        <position position="286"/>
    </location>
</feature>
<dbReference type="InterPro" id="IPR036514">
    <property type="entry name" value="SGNH_hydro_sf"/>
</dbReference>
<gene>
    <name evidence="7" type="ORF">H0E84_18005</name>
</gene>
<dbReference type="PANTHER" id="PTHR45648">
    <property type="entry name" value="GDSL LIPASE/ACYLHYDROLASE FAMILY PROTEIN (AFU_ORTHOLOGUE AFUA_4G14700)"/>
    <property type="match status" value="1"/>
</dbReference>
<feature type="active site" description="Nucleophile" evidence="4">
    <location>
        <position position="38"/>
    </location>
</feature>
<dbReference type="Gene3D" id="2.40.128.130">
    <property type="entry name" value="Autotransporter beta-domain"/>
    <property type="match status" value="1"/>
</dbReference>
<dbReference type="SUPFAM" id="SSF52266">
    <property type="entry name" value="SGNH hydrolase"/>
    <property type="match status" value="1"/>
</dbReference>
<evidence type="ECO:0000259" key="6">
    <source>
        <dbReference type="PROSITE" id="PS51208"/>
    </source>
</evidence>